<proteinExistence type="inferred from homology"/>
<dbReference type="Gene3D" id="3.20.20.70">
    <property type="entry name" value="Aldolase class I"/>
    <property type="match status" value="1"/>
</dbReference>
<comment type="similarity">
    <text evidence="2">Belongs to the DeoC/FbaB aldolase family. DeoC type 2 subfamily.</text>
</comment>
<dbReference type="Pfam" id="PF01791">
    <property type="entry name" value="DeoC"/>
    <property type="match status" value="1"/>
</dbReference>
<evidence type="ECO:0000256" key="4">
    <source>
        <dbReference type="ARBA" id="ARBA00023239"/>
    </source>
</evidence>
<evidence type="ECO:0000313" key="9">
    <source>
        <dbReference type="EMBL" id="CAH9068355.1"/>
    </source>
</evidence>
<evidence type="ECO:0000256" key="7">
    <source>
        <dbReference type="NCBIfam" id="TIGR00126"/>
    </source>
</evidence>
<dbReference type="InterPro" id="IPR013785">
    <property type="entry name" value="Aldolase_TIM"/>
</dbReference>
<accession>A0A9W4VVY0</accession>
<dbReference type="GO" id="GO:0009264">
    <property type="term" value="P:deoxyribonucleotide catabolic process"/>
    <property type="evidence" value="ECO:0007669"/>
    <property type="project" value="UniProtKB-UniRule"/>
</dbReference>
<dbReference type="InterPro" id="IPR002915">
    <property type="entry name" value="DeoC/FbaB/LacD_aldolase"/>
</dbReference>
<reference evidence="8 11" key="1">
    <citation type="submission" date="2022-07" db="EMBL/GenBank/DDBJ databases">
        <authorList>
            <person name="Criscuolo A."/>
        </authorList>
    </citation>
    <scope>NUCLEOTIDE SEQUENCE</scope>
    <source>
        <strain evidence="11">CIP 111951</strain>
        <strain evidence="8">CIP111854</strain>
        <strain evidence="9">CIP111951</strain>
    </source>
</reference>
<protein>
    <recommendedName>
        <fullName evidence="3 7">Deoxyribose-phosphate aldolase</fullName>
        <ecNumber evidence="3 7">4.1.2.4</ecNumber>
    </recommendedName>
</protein>
<dbReference type="SMART" id="SM01133">
    <property type="entry name" value="DeoC"/>
    <property type="match status" value="1"/>
</dbReference>
<sequence>MALYEDAKLALSLMDLTSLNENDNEHAIKSLIHSINPDIGVPAAVCVYPQFVSLAKWLLEERNLTHVNVATVTNFPGGRQSLKSVLAQTEQALCDGANEIDLVLPYQQLIAGDPETPWQYVNSSKVLCKDKAKLKVIIESGVLATDTLITQACEVAVLAGADFIKTSTGKVPINATLNSTRTILNYIKRSGKDVSFKAAGGVKTVAQASEYLHLAEQIMGRQWINATHFRFGASSLLTDIHETIGTAR</sequence>
<dbReference type="AlphaFoldDB" id="A0A9W4VVY0"/>
<keyword evidence="10" id="KW-1185">Reference proteome</keyword>
<dbReference type="GO" id="GO:0016052">
    <property type="term" value="P:carbohydrate catabolic process"/>
    <property type="evidence" value="ECO:0007669"/>
    <property type="project" value="TreeGrafter"/>
</dbReference>
<evidence type="ECO:0000313" key="11">
    <source>
        <dbReference type="Proteomes" id="UP001152485"/>
    </source>
</evidence>
<dbReference type="EMBL" id="CAMAPC010000032">
    <property type="protein sequence ID" value="CAH9067300.1"/>
    <property type="molecule type" value="Genomic_DNA"/>
</dbReference>
<dbReference type="RefSeq" id="WP_261595431.1">
    <property type="nucleotide sequence ID" value="NZ_CAMAPC010000032.1"/>
</dbReference>
<evidence type="ECO:0000256" key="1">
    <source>
        <dbReference type="ARBA" id="ARBA00004816"/>
    </source>
</evidence>
<evidence type="ECO:0000256" key="5">
    <source>
        <dbReference type="ARBA" id="ARBA00023270"/>
    </source>
</evidence>
<evidence type="ECO:0000256" key="3">
    <source>
        <dbReference type="ARBA" id="ARBA00012515"/>
    </source>
</evidence>
<dbReference type="Proteomes" id="UP001152467">
    <property type="component" value="Unassembled WGS sequence"/>
</dbReference>
<dbReference type="NCBIfam" id="TIGR00126">
    <property type="entry name" value="deoC"/>
    <property type="match status" value="1"/>
</dbReference>
<keyword evidence="5" id="KW-0704">Schiff base</keyword>
<dbReference type="EC" id="4.1.2.4" evidence="3 7"/>
<evidence type="ECO:0000313" key="10">
    <source>
        <dbReference type="Proteomes" id="UP001152467"/>
    </source>
</evidence>
<dbReference type="GO" id="GO:0004139">
    <property type="term" value="F:deoxyribose-phosphate aldolase activity"/>
    <property type="evidence" value="ECO:0007669"/>
    <property type="project" value="UniProtKB-UniRule"/>
</dbReference>
<dbReference type="SUPFAM" id="SSF51569">
    <property type="entry name" value="Aldolase"/>
    <property type="match status" value="1"/>
</dbReference>
<name>A0A9W4VVY0_9GAMM</name>
<evidence type="ECO:0000256" key="6">
    <source>
        <dbReference type="ARBA" id="ARBA00048791"/>
    </source>
</evidence>
<organism evidence="8 10">
    <name type="scientific">Pseudoalteromonas holothuriae</name>
    <dbReference type="NCBI Taxonomy" id="2963714"/>
    <lineage>
        <taxon>Bacteria</taxon>
        <taxon>Pseudomonadati</taxon>
        <taxon>Pseudomonadota</taxon>
        <taxon>Gammaproteobacteria</taxon>
        <taxon>Alteromonadales</taxon>
        <taxon>Pseudoalteromonadaceae</taxon>
        <taxon>Pseudoalteromonas</taxon>
    </lineage>
</organism>
<dbReference type="PIRSF" id="PIRSF001357">
    <property type="entry name" value="DeoC"/>
    <property type="match status" value="1"/>
</dbReference>
<dbReference type="PANTHER" id="PTHR10889:SF3">
    <property type="entry name" value="DEOXYRIBOSE-PHOSPHATE ALDOLASE"/>
    <property type="match status" value="1"/>
</dbReference>
<dbReference type="InterPro" id="IPR011343">
    <property type="entry name" value="DeoC"/>
</dbReference>
<dbReference type="EMBL" id="CAMAPD010000036">
    <property type="protein sequence ID" value="CAH9068355.1"/>
    <property type="molecule type" value="Genomic_DNA"/>
</dbReference>
<dbReference type="PANTHER" id="PTHR10889">
    <property type="entry name" value="DEOXYRIBOSE-PHOSPHATE ALDOLASE"/>
    <property type="match status" value="1"/>
</dbReference>
<evidence type="ECO:0000313" key="8">
    <source>
        <dbReference type="EMBL" id="CAH9067300.1"/>
    </source>
</evidence>
<comment type="pathway">
    <text evidence="1">Carbohydrate degradation; 2-deoxy-D-ribose 1-phosphate degradation; D-glyceraldehyde 3-phosphate and acetaldehyde from 2-deoxy-alpha-D-ribose 1-phosphate: step 2/2.</text>
</comment>
<gene>
    <name evidence="8" type="primary">deoC</name>
    <name evidence="8" type="ORF">PSECIP111854_04069</name>
    <name evidence="9" type="ORF">PSECIP111951_04120</name>
</gene>
<comment type="catalytic activity">
    <reaction evidence="6">
        <text>2-deoxy-D-ribose 5-phosphate = D-glyceraldehyde 3-phosphate + acetaldehyde</text>
        <dbReference type="Rhea" id="RHEA:12821"/>
        <dbReference type="ChEBI" id="CHEBI:15343"/>
        <dbReference type="ChEBI" id="CHEBI:59776"/>
        <dbReference type="ChEBI" id="CHEBI:62877"/>
        <dbReference type="EC" id="4.1.2.4"/>
    </reaction>
</comment>
<keyword evidence="4 8" id="KW-0456">Lyase</keyword>
<dbReference type="Proteomes" id="UP001152485">
    <property type="component" value="Unassembled WGS sequence"/>
</dbReference>
<dbReference type="GO" id="GO:0005737">
    <property type="term" value="C:cytoplasm"/>
    <property type="evidence" value="ECO:0007669"/>
    <property type="project" value="InterPro"/>
</dbReference>
<comment type="caution">
    <text evidence="8">The sequence shown here is derived from an EMBL/GenBank/DDBJ whole genome shotgun (WGS) entry which is preliminary data.</text>
</comment>
<evidence type="ECO:0000256" key="2">
    <source>
        <dbReference type="ARBA" id="ARBA00009473"/>
    </source>
</evidence>